<evidence type="ECO:0000256" key="3">
    <source>
        <dbReference type="ARBA" id="ARBA00022452"/>
    </source>
</evidence>
<evidence type="ECO:0000256" key="10">
    <source>
        <dbReference type="ARBA" id="ARBA00023237"/>
    </source>
</evidence>
<evidence type="ECO:0000259" key="14">
    <source>
        <dbReference type="Pfam" id="PF00593"/>
    </source>
</evidence>
<dbReference type="Proteomes" id="UP001176471">
    <property type="component" value="Unassembled WGS sequence"/>
</dbReference>
<keyword evidence="4" id="KW-0410">Iron transport</keyword>
<comment type="caution">
    <text evidence="16">The sequence shown here is derived from an EMBL/GenBank/DDBJ whole genome shotgun (WGS) entry which is preliminary data.</text>
</comment>
<dbReference type="PANTHER" id="PTHR32552">
    <property type="entry name" value="FERRICHROME IRON RECEPTOR-RELATED"/>
    <property type="match status" value="1"/>
</dbReference>
<feature type="domain" description="TonB-dependent receptor plug" evidence="15">
    <location>
        <begin position="41"/>
        <end position="147"/>
    </location>
</feature>
<keyword evidence="3 11" id="KW-1134">Transmembrane beta strand</keyword>
<dbReference type="PROSITE" id="PS52016">
    <property type="entry name" value="TONB_DEPENDENT_REC_3"/>
    <property type="match status" value="1"/>
</dbReference>
<dbReference type="Pfam" id="PF00593">
    <property type="entry name" value="TonB_dep_Rec_b-barrel"/>
    <property type="match status" value="1"/>
</dbReference>
<keyword evidence="6" id="KW-0408">Iron</keyword>
<reference evidence="16" key="1">
    <citation type="submission" date="2023-07" db="EMBL/GenBank/DDBJ databases">
        <title>Bacterial whole genome sequence for Sphingobium sp. HBC34.</title>
        <authorList>
            <person name="Le V."/>
            <person name="Ko S.-R."/>
            <person name="Ahn C.-Y."/>
            <person name="Oh H.-M."/>
        </authorList>
    </citation>
    <scope>NUCLEOTIDE SEQUENCE</scope>
    <source>
        <strain evidence="16">HBC34</strain>
    </source>
</reference>
<dbReference type="InterPro" id="IPR012910">
    <property type="entry name" value="Plug_dom"/>
</dbReference>
<dbReference type="SUPFAM" id="SSF56935">
    <property type="entry name" value="Porins"/>
    <property type="match status" value="1"/>
</dbReference>
<keyword evidence="13" id="KW-0732">Signal</keyword>
<organism evidence="16 17">
    <name type="scientific">Sphingobium cyanobacteriorum</name>
    <dbReference type="NCBI Taxonomy" id="3063954"/>
    <lineage>
        <taxon>Bacteria</taxon>
        <taxon>Pseudomonadati</taxon>
        <taxon>Pseudomonadota</taxon>
        <taxon>Alphaproteobacteria</taxon>
        <taxon>Sphingomonadales</taxon>
        <taxon>Sphingomonadaceae</taxon>
        <taxon>Sphingobium</taxon>
    </lineage>
</organism>
<sequence>MKRALLRTTCLGLMICGHTAAEAATDGVEIVVTAERRSQSVQKVAGAITALDSDKLQDRAITSIADVARTVPGLNFSDTNGTPRLIVRGVGMQVLTGVAEANIAQHIDGIYQSQPTMPGLESVDLERIEVLRGPQGTLYGRNATGGAVNFISKKPTNIFEGGVTAGIGSWKGRNVDGFLSGPIVSDVLAGRVSAYFDRDEGYYRNIVTGENLMGSRRYGVRGALRLTPATDVSVDLSAYYKKDRFTGPIQTLLRGENDLVALLENAGVIAPGSVISTTRPNETAGEYSPFDAKKTWGATLDVSVDASDTVKIRSLTGYIKHRWGPGAYDTDGTSLAIATTGSVDNPRDYKSHAFSQEFNFSGSAFDDRLSWIAGLYYFSGKLDAATDLSFVDPLIQELNGAGFGPGVKLTRLILSMREKTTSYAAFTDLTYSLTDRLRLNLGGRYSHDEKVSVQRTGVAISSNGVASEILTCPSPRTEQTFERVNGKARLEYDLAPRVLSYAQWQTGFKDGGVNITACGDTFKPESLTSLEGGIKSTLFNGVVTANLSVFHYDYTNLQVLLFTSSVLAAVDNIRKSETVGGELELTWPSRPEAAILAMLKNKD</sequence>
<keyword evidence="9 11" id="KW-0472">Membrane</keyword>
<proteinExistence type="inferred from homology"/>
<evidence type="ECO:0000256" key="6">
    <source>
        <dbReference type="ARBA" id="ARBA00023004"/>
    </source>
</evidence>
<evidence type="ECO:0000256" key="11">
    <source>
        <dbReference type="PROSITE-ProRule" id="PRU01360"/>
    </source>
</evidence>
<dbReference type="PANTHER" id="PTHR32552:SF81">
    <property type="entry name" value="TONB-DEPENDENT OUTER MEMBRANE RECEPTOR"/>
    <property type="match status" value="1"/>
</dbReference>
<feature type="signal peptide" evidence="13">
    <location>
        <begin position="1"/>
        <end position="23"/>
    </location>
</feature>
<accession>A0ABT8ZN92</accession>
<dbReference type="Pfam" id="PF07715">
    <property type="entry name" value="Plug"/>
    <property type="match status" value="1"/>
</dbReference>
<keyword evidence="16" id="KW-0675">Receptor</keyword>
<evidence type="ECO:0000256" key="4">
    <source>
        <dbReference type="ARBA" id="ARBA00022496"/>
    </source>
</evidence>
<comment type="subcellular location">
    <subcellularLocation>
        <location evidence="1 11">Cell outer membrane</location>
        <topology evidence="1 11">Multi-pass membrane protein</topology>
    </subcellularLocation>
</comment>
<dbReference type="EMBL" id="JAUQOM010000004">
    <property type="protein sequence ID" value="MDO7835449.1"/>
    <property type="molecule type" value="Genomic_DNA"/>
</dbReference>
<evidence type="ECO:0000313" key="16">
    <source>
        <dbReference type="EMBL" id="MDO7835449.1"/>
    </source>
</evidence>
<evidence type="ECO:0000256" key="7">
    <source>
        <dbReference type="ARBA" id="ARBA00023065"/>
    </source>
</evidence>
<evidence type="ECO:0000256" key="13">
    <source>
        <dbReference type="SAM" id="SignalP"/>
    </source>
</evidence>
<evidence type="ECO:0000313" key="17">
    <source>
        <dbReference type="Proteomes" id="UP001176471"/>
    </source>
</evidence>
<protein>
    <submittedName>
        <fullName evidence="16">TonB-dependent receptor</fullName>
    </submittedName>
</protein>
<dbReference type="RefSeq" id="WP_304535880.1">
    <property type="nucleotide sequence ID" value="NZ_JAUQOM010000004.1"/>
</dbReference>
<feature type="domain" description="TonB-dependent receptor-like beta-barrel" evidence="14">
    <location>
        <begin position="273"/>
        <end position="587"/>
    </location>
</feature>
<feature type="chain" id="PRO_5046038111" evidence="13">
    <location>
        <begin position="24"/>
        <end position="603"/>
    </location>
</feature>
<name>A0ABT8ZN92_9SPHN</name>
<evidence type="ECO:0000256" key="5">
    <source>
        <dbReference type="ARBA" id="ARBA00022692"/>
    </source>
</evidence>
<gene>
    <name evidence="16" type="ORF">Q4610_10375</name>
</gene>
<keyword evidence="10 11" id="KW-0998">Cell outer membrane</keyword>
<keyword evidence="7" id="KW-0406">Ion transport</keyword>
<keyword evidence="8 12" id="KW-0798">TonB box</keyword>
<dbReference type="InterPro" id="IPR036942">
    <property type="entry name" value="Beta-barrel_TonB_sf"/>
</dbReference>
<keyword evidence="5 11" id="KW-0812">Transmembrane</keyword>
<dbReference type="Gene3D" id="2.40.170.20">
    <property type="entry name" value="TonB-dependent receptor, beta-barrel domain"/>
    <property type="match status" value="1"/>
</dbReference>
<evidence type="ECO:0000256" key="1">
    <source>
        <dbReference type="ARBA" id="ARBA00004571"/>
    </source>
</evidence>
<evidence type="ECO:0000256" key="2">
    <source>
        <dbReference type="ARBA" id="ARBA00022448"/>
    </source>
</evidence>
<evidence type="ECO:0000256" key="9">
    <source>
        <dbReference type="ARBA" id="ARBA00023136"/>
    </source>
</evidence>
<comment type="similarity">
    <text evidence="11 12">Belongs to the TonB-dependent receptor family.</text>
</comment>
<dbReference type="InterPro" id="IPR039426">
    <property type="entry name" value="TonB-dep_rcpt-like"/>
</dbReference>
<evidence type="ECO:0000259" key="15">
    <source>
        <dbReference type="Pfam" id="PF07715"/>
    </source>
</evidence>
<keyword evidence="2 11" id="KW-0813">Transport</keyword>
<keyword evidence="17" id="KW-1185">Reference proteome</keyword>
<evidence type="ECO:0000256" key="12">
    <source>
        <dbReference type="RuleBase" id="RU003357"/>
    </source>
</evidence>
<evidence type="ECO:0000256" key="8">
    <source>
        <dbReference type="ARBA" id="ARBA00023077"/>
    </source>
</evidence>
<dbReference type="InterPro" id="IPR000531">
    <property type="entry name" value="Beta-barrel_TonB"/>
</dbReference>